<dbReference type="InterPro" id="IPR013356">
    <property type="entry name" value="T2SS_GspD"/>
</dbReference>
<feature type="domain" description="NolW-like" evidence="13">
    <location>
        <begin position="137"/>
        <end position="194"/>
    </location>
</feature>
<evidence type="ECO:0000256" key="4">
    <source>
        <dbReference type="ARBA" id="ARBA00022452"/>
    </source>
</evidence>
<evidence type="ECO:0000256" key="9">
    <source>
        <dbReference type="ARBA" id="ARBA00023237"/>
    </source>
</evidence>
<evidence type="ECO:0000256" key="8">
    <source>
        <dbReference type="ARBA" id="ARBA00023136"/>
    </source>
</evidence>
<dbReference type="RefSeq" id="WP_281760952.1">
    <property type="nucleotide sequence ID" value="NZ_AP026709.1"/>
</dbReference>
<dbReference type="InterPro" id="IPR038591">
    <property type="entry name" value="NolW-like_sf"/>
</dbReference>
<keyword evidence="8" id="KW-0472">Membrane</keyword>
<dbReference type="Proteomes" id="UP001317742">
    <property type="component" value="Chromosome"/>
</dbReference>
<organism evidence="15 16">
    <name type="scientific">Pseudodesulfovibrio nedwellii</name>
    <dbReference type="NCBI Taxonomy" id="2973072"/>
    <lineage>
        <taxon>Bacteria</taxon>
        <taxon>Pseudomonadati</taxon>
        <taxon>Thermodesulfobacteriota</taxon>
        <taxon>Desulfovibrionia</taxon>
        <taxon>Desulfovibrionales</taxon>
        <taxon>Desulfovibrionaceae</taxon>
    </lineage>
</organism>
<dbReference type="PANTHER" id="PTHR30332:SF24">
    <property type="entry name" value="SECRETIN GSPD-RELATED"/>
    <property type="match status" value="1"/>
</dbReference>
<dbReference type="InterPro" id="IPR050810">
    <property type="entry name" value="Bact_Secretion_Sys_Channel"/>
</dbReference>
<evidence type="ECO:0000256" key="5">
    <source>
        <dbReference type="ARBA" id="ARBA00022692"/>
    </source>
</evidence>
<keyword evidence="4" id="KW-1134">Transmembrane beta strand</keyword>
<evidence type="ECO:0000313" key="16">
    <source>
        <dbReference type="Proteomes" id="UP001317742"/>
    </source>
</evidence>
<evidence type="ECO:0000259" key="14">
    <source>
        <dbReference type="Pfam" id="PF21305"/>
    </source>
</evidence>
<evidence type="ECO:0000313" key="15">
    <source>
        <dbReference type="EMBL" id="BDQ38454.1"/>
    </source>
</evidence>
<sequence length="667" mass="72336">MRMIRLFLLVFLALWLAAAPVMAAQKAKIAPQRTISMDFKNVDLHILIKFISELTGRNFIVDKRVAGRVTAYSPSKLSIEEAYKAFESIMVVNNFAIVATKIENEYKIVPMVEARRLGIPVQAGRSVRSDSGEELITQIIPLKNSSAPELSKLLVNMTDKNGLVSVYNPTNTLIITAPAANIEALLSIIKEVDKGSYASQMETFPLVHGDAKTIAGSISKIMTSKIQEMEKVGKKAMALVEADVRTNSVVALGDPASLDTISDMISALDIPTPVGKDDIHFMSLENADAEDVAKILNELISRQTDKDGKKTKLSKDIKVVADKATNSLIITARPDEFATLEGTIKQLDILRKQVYIEALIMEVSVDSSFSFGVNWAVGGSGGDTSVFGSTNTGGGSITVPSATSAAPVLTFPDGGTIGTILSNAVNIGGTAYSIQSIINLAETNNDYKILATPQLMTLDNEKASVNVVDNIPFSKQTQTSNVNSDYASQSLDYKDVGVKLEITPHIGERGTLRLEVKQEISRVINSLVALSSTQNVIAPTTKKREVETVIQMQDNQTVVIAGLINDDNTNNKAQVPGLGDMPLFGWLFKQKEEKSSATNLFIFITPRIIDTYDESSALARLKKRTIYDAELGADGQGLPKMVMSDPLNPIFIFPEKKGALSEKDLEQ</sequence>
<dbReference type="Pfam" id="PF03958">
    <property type="entry name" value="Secretin_N"/>
    <property type="match status" value="3"/>
</dbReference>
<comment type="similarity">
    <text evidence="2">Belongs to the bacterial secretin family. GSP D subfamily.</text>
</comment>
<keyword evidence="9" id="KW-0998">Cell outer membrane</keyword>
<keyword evidence="7" id="KW-0653">Protein transport</keyword>
<dbReference type="InterPro" id="IPR005644">
    <property type="entry name" value="NolW-like"/>
</dbReference>
<feature type="domain" description="NolW-like" evidence="13">
    <location>
        <begin position="202"/>
        <end position="272"/>
    </location>
</feature>
<feature type="domain" description="GspD-like N0" evidence="14">
    <location>
        <begin position="37"/>
        <end position="101"/>
    </location>
</feature>
<keyword evidence="6 11" id="KW-0732">Signal</keyword>
<evidence type="ECO:0000256" key="3">
    <source>
        <dbReference type="ARBA" id="ARBA00022448"/>
    </source>
</evidence>
<dbReference type="InterPro" id="IPR049371">
    <property type="entry name" value="GspD-like_N0"/>
</dbReference>
<keyword evidence="3 10" id="KW-0813">Transport</keyword>
<name>A0ABN6S823_9BACT</name>
<accession>A0ABN6S823</accession>
<evidence type="ECO:0000259" key="13">
    <source>
        <dbReference type="Pfam" id="PF03958"/>
    </source>
</evidence>
<feature type="domain" description="NolW-like" evidence="13">
    <location>
        <begin position="283"/>
        <end position="353"/>
    </location>
</feature>
<keyword evidence="16" id="KW-1185">Reference proteome</keyword>
<dbReference type="InterPro" id="IPR001775">
    <property type="entry name" value="GspD/PilQ"/>
</dbReference>
<feature type="chain" id="PRO_5045043619" evidence="11">
    <location>
        <begin position="24"/>
        <end position="667"/>
    </location>
</feature>
<feature type="domain" description="Type II/III secretion system secretin-like" evidence="12">
    <location>
        <begin position="441"/>
        <end position="610"/>
    </location>
</feature>
<keyword evidence="5" id="KW-0812">Transmembrane</keyword>
<evidence type="ECO:0000256" key="7">
    <source>
        <dbReference type="ARBA" id="ARBA00022927"/>
    </source>
</evidence>
<evidence type="ECO:0000256" key="2">
    <source>
        <dbReference type="ARBA" id="ARBA00006980"/>
    </source>
</evidence>
<dbReference type="Gene3D" id="3.30.1370.120">
    <property type="match status" value="3"/>
</dbReference>
<dbReference type="NCBIfam" id="TIGR02517">
    <property type="entry name" value="type_II_gspD"/>
    <property type="match status" value="1"/>
</dbReference>
<evidence type="ECO:0000256" key="6">
    <source>
        <dbReference type="ARBA" id="ARBA00022729"/>
    </source>
</evidence>
<dbReference type="InterPro" id="IPR004846">
    <property type="entry name" value="T2SS/T3SS_dom"/>
</dbReference>
<proteinExistence type="inferred from homology"/>
<evidence type="ECO:0000256" key="1">
    <source>
        <dbReference type="ARBA" id="ARBA00004442"/>
    </source>
</evidence>
<dbReference type="EMBL" id="AP026709">
    <property type="protein sequence ID" value="BDQ38454.1"/>
    <property type="molecule type" value="Genomic_DNA"/>
</dbReference>
<dbReference type="Pfam" id="PF00263">
    <property type="entry name" value="Secretin"/>
    <property type="match status" value="1"/>
</dbReference>
<dbReference type="PANTHER" id="PTHR30332">
    <property type="entry name" value="PROBABLE GENERAL SECRETION PATHWAY PROTEIN D"/>
    <property type="match status" value="1"/>
</dbReference>
<protein>
    <submittedName>
        <fullName evidence="15">Type II secretion system protein GspD</fullName>
    </submittedName>
</protein>
<evidence type="ECO:0000259" key="12">
    <source>
        <dbReference type="Pfam" id="PF00263"/>
    </source>
</evidence>
<evidence type="ECO:0000256" key="10">
    <source>
        <dbReference type="RuleBase" id="RU004004"/>
    </source>
</evidence>
<gene>
    <name evidence="15" type="primary">gspD</name>
    <name evidence="15" type="ORF">SYK_28140</name>
</gene>
<dbReference type="Pfam" id="PF21305">
    <property type="entry name" value="type_II_gspD_N0"/>
    <property type="match status" value="1"/>
</dbReference>
<evidence type="ECO:0000256" key="11">
    <source>
        <dbReference type="SAM" id="SignalP"/>
    </source>
</evidence>
<reference evidence="15 16" key="1">
    <citation type="submission" date="2022-08" db="EMBL/GenBank/DDBJ databases">
        <title>Genome Sequence of the sulphate-reducing bacterium, Pseudodesulfovibrio sp. SYK.</title>
        <authorList>
            <person name="Kondo R."/>
            <person name="Kataoka T."/>
        </authorList>
    </citation>
    <scope>NUCLEOTIDE SEQUENCE [LARGE SCALE GENOMIC DNA]</scope>
    <source>
        <strain evidence="15 16">SYK</strain>
    </source>
</reference>
<dbReference type="PRINTS" id="PR00811">
    <property type="entry name" value="BCTERIALGSPD"/>
</dbReference>
<feature type="signal peptide" evidence="11">
    <location>
        <begin position="1"/>
        <end position="23"/>
    </location>
</feature>
<comment type="subcellular location">
    <subcellularLocation>
        <location evidence="1 10">Cell outer membrane</location>
    </subcellularLocation>
</comment>